<accession>A0A8C0W0D5</accession>
<dbReference type="AlphaFoldDB" id="A0A8C0W0D5"/>
<sequence length="116" mass="13420">MSVFPKISLRPEVENYLKEGFMNKEVVSASSKQEAERKFETLLNHLSHPPSFTTVRVNTHLASVQHVKNLLIVELQKQFNELSIPVLQHPDLPDVLLIPVIGPSYESWRCYFCLFR</sequence>
<organism evidence="1">
    <name type="scientific">Castor canadensis</name>
    <name type="common">American beaver</name>
    <dbReference type="NCBI Taxonomy" id="51338"/>
    <lineage>
        <taxon>Eukaryota</taxon>
        <taxon>Metazoa</taxon>
        <taxon>Chordata</taxon>
        <taxon>Craniata</taxon>
        <taxon>Vertebrata</taxon>
        <taxon>Euteleostomi</taxon>
        <taxon>Mammalia</taxon>
        <taxon>Eutheria</taxon>
        <taxon>Euarchontoglires</taxon>
        <taxon>Glires</taxon>
        <taxon>Rodentia</taxon>
        <taxon>Castorimorpha</taxon>
        <taxon>Castoridae</taxon>
        <taxon>Castor</taxon>
    </lineage>
</organism>
<proteinExistence type="predicted"/>
<dbReference type="Ensembl" id="ENSCCNT00000001341.1">
    <property type="protein sequence ID" value="ENSCCNP00000001031.1"/>
    <property type="gene ID" value="ENSCCNG00000001092.1"/>
</dbReference>
<evidence type="ECO:0000313" key="1">
    <source>
        <dbReference type="Ensembl" id="ENSCCNP00000001031.1"/>
    </source>
</evidence>
<reference evidence="1" key="1">
    <citation type="submission" date="2023-09" db="UniProtKB">
        <authorList>
            <consortium name="Ensembl"/>
        </authorList>
    </citation>
    <scope>IDENTIFICATION</scope>
</reference>
<gene>
    <name evidence="1" type="primary">Nsun6</name>
</gene>
<protein>
    <submittedName>
        <fullName evidence="1">Uncharacterized protein</fullName>
    </submittedName>
</protein>
<name>A0A8C0W0D5_CASCN</name>